<dbReference type="InterPro" id="IPR012296">
    <property type="entry name" value="Nuclease_put_TT1808"/>
</dbReference>
<keyword evidence="2" id="KW-1185">Reference proteome</keyword>
<keyword evidence="1" id="KW-0378">Hydrolase</keyword>
<evidence type="ECO:0000313" key="2">
    <source>
        <dbReference type="Proteomes" id="UP000653797"/>
    </source>
</evidence>
<evidence type="ECO:0000313" key="1">
    <source>
        <dbReference type="EMBL" id="MBD2751950.1"/>
    </source>
</evidence>
<sequence length="206" mass="23294">MATAYDAPRRPLPKPRRKIPDSLVYEIMDGKPIYRKGYRDVVSGKKTIEEIMGASTLQSVIVAYLVIQIGKFIDDDIYFVLTGESGVHLDHRNNLANDIAIFDQAVLTPAKISKKYADVPPRIAIEVDIEADTYELTENGYIYKKTRKLFDFGVQKIIWVLTDPQVVLIATPERIETVNWDKDVEIMDGNTFNIGAYLTKKGISIP</sequence>
<dbReference type="Gene3D" id="3.90.1570.10">
    <property type="entry name" value="tt1808, chain A"/>
    <property type="match status" value="1"/>
</dbReference>
<dbReference type="RefSeq" id="WP_191037571.1">
    <property type="nucleotide sequence ID" value="NZ_JACXAA010000001.1"/>
</dbReference>
<dbReference type="Proteomes" id="UP000653797">
    <property type="component" value="Unassembled WGS sequence"/>
</dbReference>
<protein>
    <submittedName>
        <fullName evidence="1">Uma2 family endonuclease</fullName>
    </submittedName>
</protein>
<keyword evidence="1" id="KW-0540">Nuclease</keyword>
<accession>A0A927AY80</accession>
<dbReference type="AlphaFoldDB" id="A0A927AY80"/>
<reference evidence="1" key="1">
    <citation type="submission" date="2020-09" db="EMBL/GenBank/DDBJ databases">
        <authorList>
            <person name="Kim M.K."/>
        </authorList>
    </citation>
    <scope>NUCLEOTIDE SEQUENCE</scope>
    <source>
        <strain evidence="1">BT704</strain>
    </source>
</reference>
<name>A0A927AY80_9BACT</name>
<keyword evidence="1" id="KW-0255">Endonuclease</keyword>
<dbReference type="EMBL" id="JACXAA010000001">
    <property type="protein sequence ID" value="MBD2751950.1"/>
    <property type="molecule type" value="Genomic_DNA"/>
</dbReference>
<proteinExistence type="predicted"/>
<organism evidence="1 2">
    <name type="scientific">Spirosoma validum</name>
    <dbReference type="NCBI Taxonomy" id="2771355"/>
    <lineage>
        <taxon>Bacteria</taxon>
        <taxon>Pseudomonadati</taxon>
        <taxon>Bacteroidota</taxon>
        <taxon>Cytophagia</taxon>
        <taxon>Cytophagales</taxon>
        <taxon>Cytophagaceae</taxon>
        <taxon>Spirosoma</taxon>
    </lineage>
</organism>
<gene>
    <name evidence="1" type="ORF">IC230_03535</name>
</gene>
<dbReference type="GO" id="GO:0004519">
    <property type="term" value="F:endonuclease activity"/>
    <property type="evidence" value="ECO:0007669"/>
    <property type="project" value="UniProtKB-KW"/>
</dbReference>
<comment type="caution">
    <text evidence="1">The sequence shown here is derived from an EMBL/GenBank/DDBJ whole genome shotgun (WGS) entry which is preliminary data.</text>
</comment>